<feature type="transmembrane region" description="Helical" evidence="8">
    <location>
        <begin position="82"/>
        <end position="106"/>
    </location>
</feature>
<accession>A0A1F5S5T4</accession>
<feature type="transmembrane region" description="Helical" evidence="8">
    <location>
        <begin position="250"/>
        <end position="273"/>
    </location>
</feature>
<feature type="transmembrane region" description="Helical" evidence="8">
    <location>
        <begin position="142"/>
        <end position="163"/>
    </location>
</feature>
<feature type="transmembrane region" description="Helical" evidence="8">
    <location>
        <begin position="36"/>
        <end position="61"/>
    </location>
</feature>
<evidence type="ECO:0000256" key="1">
    <source>
        <dbReference type="ARBA" id="ARBA00004429"/>
    </source>
</evidence>
<dbReference type="PANTHER" id="PTHR32195:SF26">
    <property type="entry name" value="TRYPTOPHAN OR TYROSINE TRANSPORTER PROTEIN"/>
    <property type="match status" value="1"/>
</dbReference>
<evidence type="ECO:0000256" key="5">
    <source>
        <dbReference type="ARBA" id="ARBA00022692"/>
    </source>
</evidence>
<evidence type="ECO:0000313" key="9">
    <source>
        <dbReference type="EMBL" id="OGF22068.1"/>
    </source>
</evidence>
<name>A0A1F5S5T4_9BACT</name>
<feature type="transmembrane region" description="Helical" evidence="8">
    <location>
        <begin position="316"/>
        <end position="337"/>
    </location>
</feature>
<evidence type="ECO:0000256" key="2">
    <source>
        <dbReference type="ARBA" id="ARBA00022448"/>
    </source>
</evidence>
<evidence type="ECO:0008006" key="11">
    <source>
        <dbReference type="Google" id="ProtNLM"/>
    </source>
</evidence>
<comment type="caution">
    <text evidence="9">The sequence shown here is derived from an EMBL/GenBank/DDBJ whole genome shotgun (WGS) entry which is preliminary data.</text>
</comment>
<evidence type="ECO:0000256" key="4">
    <source>
        <dbReference type="ARBA" id="ARBA00022519"/>
    </source>
</evidence>
<keyword evidence="6 8" id="KW-1133">Transmembrane helix</keyword>
<feature type="transmembrane region" description="Helical" evidence="8">
    <location>
        <begin position="216"/>
        <end position="238"/>
    </location>
</feature>
<comment type="subcellular location">
    <subcellularLocation>
        <location evidence="1">Cell inner membrane</location>
        <topology evidence="1">Multi-pass membrane protein</topology>
    </subcellularLocation>
</comment>
<feature type="transmembrane region" description="Helical" evidence="8">
    <location>
        <begin position="118"/>
        <end position="135"/>
    </location>
</feature>
<dbReference type="Pfam" id="PF03222">
    <property type="entry name" value="Trp_Tyr_perm"/>
    <property type="match status" value="1"/>
</dbReference>
<dbReference type="GO" id="GO:0003333">
    <property type="term" value="P:amino acid transmembrane transport"/>
    <property type="evidence" value="ECO:0007669"/>
    <property type="project" value="InterPro"/>
</dbReference>
<feature type="transmembrane region" description="Helical" evidence="8">
    <location>
        <begin position="293"/>
        <end position="310"/>
    </location>
</feature>
<feature type="transmembrane region" description="Helical" evidence="8">
    <location>
        <begin position="357"/>
        <end position="377"/>
    </location>
</feature>
<feature type="transmembrane region" description="Helical" evidence="8">
    <location>
        <begin position="183"/>
        <end position="204"/>
    </location>
</feature>
<keyword evidence="3" id="KW-1003">Cell membrane</keyword>
<keyword evidence="4" id="KW-0997">Cell inner membrane</keyword>
<gene>
    <name evidence="9" type="ORF">A3D45_01620</name>
</gene>
<dbReference type="PANTHER" id="PTHR32195">
    <property type="entry name" value="OS07G0662800 PROTEIN"/>
    <property type="match status" value="1"/>
</dbReference>
<evidence type="ECO:0000313" key="10">
    <source>
        <dbReference type="Proteomes" id="UP000176877"/>
    </source>
</evidence>
<evidence type="ECO:0000256" key="3">
    <source>
        <dbReference type="ARBA" id="ARBA00022475"/>
    </source>
</evidence>
<evidence type="ECO:0000256" key="6">
    <source>
        <dbReference type="ARBA" id="ARBA00022989"/>
    </source>
</evidence>
<dbReference type="GO" id="GO:0005886">
    <property type="term" value="C:plasma membrane"/>
    <property type="evidence" value="ECO:0007669"/>
    <property type="project" value="UniProtKB-SubCell"/>
</dbReference>
<dbReference type="Gene3D" id="1.20.1740.10">
    <property type="entry name" value="Amino acid/polyamine transporter I"/>
    <property type="match status" value="1"/>
</dbReference>
<evidence type="ECO:0000256" key="7">
    <source>
        <dbReference type="ARBA" id="ARBA00023136"/>
    </source>
</evidence>
<dbReference type="EMBL" id="MFFT01000066">
    <property type="protein sequence ID" value="OGF22068.1"/>
    <property type="molecule type" value="Genomic_DNA"/>
</dbReference>
<keyword evidence="7 8" id="KW-0472">Membrane</keyword>
<dbReference type="InterPro" id="IPR018227">
    <property type="entry name" value="Amino_acid_transport_2"/>
</dbReference>
<dbReference type="AlphaFoldDB" id="A0A1F5S5T4"/>
<keyword evidence="5 8" id="KW-0812">Transmembrane</keyword>
<reference evidence="9 10" key="1">
    <citation type="journal article" date="2016" name="Nat. Commun.">
        <title>Thousands of microbial genomes shed light on interconnected biogeochemical processes in an aquifer system.</title>
        <authorList>
            <person name="Anantharaman K."/>
            <person name="Brown C.T."/>
            <person name="Hug L.A."/>
            <person name="Sharon I."/>
            <person name="Castelle C.J."/>
            <person name="Probst A.J."/>
            <person name="Thomas B.C."/>
            <person name="Singh A."/>
            <person name="Wilkins M.J."/>
            <person name="Karaoz U."/>
            <person name="Brodie E.L."/>
            <person name="Williams K.H."/>
            <person name="Hubbard S.S."/>
            <person name="Banfield J.F."/>
        </authorList>
    </citation>
    <scope>NUCLEOTIDE SEQUENCE [LARGE SCALE GENOMIC DNA]</scope>
</reference>
<keyword evidence="2" id="KW-0813">Transport</keyword>
<feature type="transmembrane region" description="Helical" evidence="8">
    <location>
        <begin position="5"/>
        <end position="24"/>
    </location>
</feature>
<proteinExistence type="predicted"/>
<evidence type="ECO:0000256" key="8">
    <source>
        <dbReference type="SAM" id="Phobius"/>
    </source>
</evidence>
<organism evidence="9 10">
    <name type="scientific">Candidatus Falkowbacteria bacterium RIFCSPHIGHO2_02_FULL_42_9</name>
    <dbReference type="NCBI Taxonomy" id="1797986"/>
    <lineage>
        <taxon>Bacteria</taxon>
        <taxon>Candidatus Falkowiibacteriota</taxon>
    </lineage>
</organism>
<sequence>MSKNYLLAIATLMGTVIGVGLFALPFVINQAGIMPLFIYMIGLAIIQYFLHLLFAEAVLSTNDKHRLPGFVEKYINKRSKKFAFLVEVIGAYGSILAYLIVGGLFLHQLINPYLGGSIFLYSTILFAFVSLIAFFDIKMIAGVELILTAFLVVVIGLIAWRGFGHIQLANYHLVDWRSIFLPYGPIFFAVSGGAAIPEVCRLLSFEKDKIKSAIGWGTFLAAGLMLFFVLVVLGIVGAEISPDTLASLGLILNDGVITLALIFGLLAIITSYIVIAQATEEIFEWDFKLNNKLAWFLAGFVPYFLYLIGWTDLIRVISFSGAVAGGLSGLILIWLILKIKVKPEKVSVINNKLTKPLAYFLSLLFILGMIYEIWATIN</sequence>
<dbReference type="Proteomes" id="UP000176877">
    <property type="component" value="Unassembled WGS sequence"/>
</dbReference>
<protein>
    <recommendedName>
        <fullName evidence="11">Amino acid transporter transmembrane domain-containing protein</fullName>
    </recommendedName>
</protein>